<dbReference type="SMART" id="SM00980">
    <property type="entry name" value="THAP"/>
    <property type="match status" value="1"/>
</dbReference>
<dbReference type="PANTHER" id="PTHR31751">
    <property type="entry name" value="SI:CH211-108C17.2-RELATED-RELATED"/>
    <property type="match status" value="1"/>
</dbReference>
<dbReference type="GO" id="GO:0008270">
    <property type="term" value="F:zinc ion binding"/>
    <property type="evidence" value="ECO:0007669"/>
    <property type="project" value="UniProtKB-KW"/>
</dbReference>
<reference evidence="8 9" key="1">
    <citation type="submission" date="2019-06" db="EMBL/GenBank/DDBJ databases">
        <title>A chromosome-scale genome assembly of the European perch, Perca fluviatilis.</title>
        <authorList>
            <person name="Roques C."/>
            <person name="Zahm M."/>
            <person name="Cabau C."/>
            <person name="Klopp C."/>
            <person name="Bouchez O."/>
            <person name="Donnadieu C."/>
            <person name="Kuhl H."/>
            <person name="Gislard M."/>
            <person name="Guendouz S."/>
            <person name="Journot L."/>
            <person name="Haffray P."/>
            <person name="Bestin A."/>
            <person name="Morvezen R."/>
            <person name="Feron R."/>
            <person name="Wen M."/>
            <person name="Jouanno E."/>
            <person name="Herpin A."/>
            <person name="Schartl M."/>
            <person name="Postlethwait J."/>
            <person name="Schaerlinger B."/>
            <person name="Chardard D."/>
            <person name="Lecocq T."/>
            <person name="Poncet C."/>
            <person name="Jaffrelo L."/>
            <person name="Lampietro C."/>
            <person name="Guiguen Y."/>
        </authorList>
    </citation>
    <scope>NUCLEOTIDE SEQUENCE [LARGE SCALE GENOMIC DNA]</scope>
    <source>
        <tissue evidence="8">Blood</tissue>
    </source>
</reference>
<comment type="caution">
    <text evidence="8">The sequence shown here is derived from an EMBL/GenBank/DDBJ whole genome shotgun (WGS) entry which is preliminary data.</text>
</comment>
<keyword evidence="2 5" id="KW-0863">Zinc-finger</keyword>
<keyword evidence="4 5" id="KW-0238">DNA-binding</keyword>
<dbReference type="InterPro" id="IPR006612">
    <property type="entry name" value="THAP_Znf"/>
</dbReference>
<accession>A0A6A5F0S7</accession>
<dbReference type="GO" id="GO:0003677">
    <property type="term" value="F:DNA binding"/>
    <property type="evidence" value="ECO:0007669"/>
    <property type="project" value="UniProtKB-UniRule"/>
</dbReference>
<keyword evidence="9" id="KW-1185">Reference proteome</keyword>
<evidence type="ECO:0000256" key="4">
    <source>
        <dbReference type="ARBA" id="ARBA00023125"/>
    </source>
</evidence>
<evidence type="ECO:0000256" key="5">
    <source>
        <dbReference type="PROSITE-ProRule" id="PRU00309"/>
    </source>
</evidence>
<sequence length="434" mass="48140">MSHGRNCSVPGCTGDGDTSHSLPKEPDTRRAWLMFLYKKIPVKFDSQLFICSKHFTKDSFENLGQFKAGYAKLLFLKRGTVPTVWSSPPQASTSQERHRKHAACQTDAPSVASRGTQLSYMTLRPHLRSKGIQATVLCQSGAVGTTAPPVSGPLSSSPLKGLRPAKRPRLECEEEEELEEVSYAGTDPQSVTTETESSQLSTSPVSSYDAKYIVFEQCLLSLFETCPVCTRVCKCVTRRRGSFLAVDQLCPHCQFFRQWKSQPVIGSTPVGNLQRSAAIYFCGVSFSKLKKMFEAMQLITRTYAAFRRHARTYLEPSIIHSGPNGKPKSLKSLRHSAKYGSYTMMDVQTNEIADIQLVQSSEVGGNSYMEEEGLIRTLDLLHGSGVKLDCILTDRHPQFPKSLREPKITNPYDVWHVAKGSSSDSGSNIYSINT</sequence>
<dbReference type="Pfam" id="PF05485">
    <property type="entry name" value="THAP"/>
    <property type="match status" value="1"/>
</dbReference>
<feature type="compositionally biased region" description="Low complexity" evidence="6">
    <location>
        <begin position="189"/>
        <end position="202"/>
    </location>
</feature>
<evidence type="ECO:0000313" key="9">
    <source>
        <dbReference type="Proteomes" id="UP000465112"/>
    </source>
</evidence>
<dbReference type="AlphaFoldDB" id="A0A6A5F0S7"/>
<feature type="region of interest" description="Disordered" evidence="6">
    <location>
        <begin position="86"/>
        <end position="110"/>
    </location>
</feature>
<feature type="domain" description="THAP-type" evidence="7">
    <location>
        <begin position="1"/>
        <end position="85"/>
    </location>
</feature>
<evidence type="ECO:0000256" key="6">
    <source>
        <dbReference type="SAM" id="MobiDB-lite"/>
    </source>
</evidence>
<evidence type="ECO:0000259" key="7">
    <source>
        <dbReference type="PROSITE" id="PS50950"/>
    </source>
</evidence>
<feature type="region of interest" description="Disordered" evidence="6">
    <location>
        <begin position="148"/>
        <end position="202"/>
    </location>
</feature>
<protein>
    <recommendedName>
        <fullName evidence="7">THAP-type domain-containing protein</fullName>
    </recommendedName>
</protein>
<dbReference type="EMBL" id="VHII01000013">
    <property type="protein sequence ID" value="KAF1382163.1"/>
    <property type="molecule type" value="Genomic_DNA"/>
</dbReference>
<dbReference type="PROSITE" id="PS50950">
    <property type="entry name" value="ZF_THAP"/>
    <property type="match status" value="1"/>
</dbReference>
<dbReference type="SMART" id="SM00692">
    <property type="entry name" value="DM3"/>
    <property type="match status" value="1"/>
</dbReference>
<evidence type="ECO:0000256" key="2">
    <source>
        <dbReference type="ARBA" id="ARBA00022771"/>
    </source>
</evidence>
<evidence type="ECO:0000313" key="8">
    <source>
        <dbReference type="EMBL" id="KAF1382163.1"/>
    </source>
</evidence>
<feature type="region of interest" description="Disordered" evidence="6">
    <location>
        <begin position="1"/>
        <end position="23"/>
    </location>
</feature>
<organism evidence="8 9">
    <name type="scientific">Perca fluviatilis</name>
    <name type="common">European perch</name>
    <dbReference type="NCBI Taxonomy" id="8168"/>
    <lineage>
        <taxon>Eukaryota</taxon>
        <taxon>Metazoa</taxon>
        <taxon>Chordata</taxon>
        <taxon>Craniata</taxon>
        <taxon>Vertebrata</taxon>
        <taxon>Euteleostomi</taxon>
        <taxon>Actinopterygii</taxon>
        <taxon>Neopterygii</taxon>
        <taxon>Teleostei</taxon>
        <taxon>Neoteleostei</taxon>
        <taxon>Acanthomorphata</taxon>
        <taxon>Eupercaria</taxon>
        <taxon>Perciformes</taxon>
        <taxon>Percoidei</taxon>
        <taxon>Percidae</taxon>
        <taxon>Percinae</taxon>
        <taxon>Perca</taxon>
    </lineage>
</organism>
<name>A0A6A5F0S7_PERFL</name>
<gene>
    <name evidence="8" type="ORF">PFLUV_G00161600</name>
</gene>
<dbReference type="SUPFAM" id="SSF57716">
    <property type="entry name" value="Glucocorticoid receptor-like (DNA-binding domain)"/>
    <property type="match status" value="1"/>
</dbReference>
<dbReference type="Proteomes" id="UP000465112">
    <property type="component" value="Chromosome 13"/>
</dbReference>
<evidence type="ECO:0000256" key="3">
    <source>
        <dbReference type="ARBA" id="ARBA00022833"/>
    </source>
</evidence>
<evidence type="ECO:0000256" key="1">
    <source>
        <dbReference type="ARBA" id="ARBA00022723"/>
    </source>
</evidence>
<proteinExistence type="predicted"/>
<feature type="compositionally biased region" description="Low complexity" evidence="6">
    <location>
        <begin position="148"/>
        <end position="162"/>
    </location>
</feature>
<keyword evidence="1" id="KW-0479">Metal-binding</keyword>
<keyword evidence="3" id="KW-0862">Zinc</keyword>
<dbReference type="PANTHER" id="PTHR31751:SF44">
    <property type="entry name" value="SI:CH211-211K8.4-RELATED"/>
    <property type="match status" value="1"/>
</dbReference>